<evidence type="ECO:0000256" key="4">
    <source>
        <dbReference type="ARBA" id="ARBA00022787"/>
    </source>
</evidence>
<evidence type="ECO:0000256" key="2">
    <source>
        <dbReference type="ARBA" id="ARBA00022692"/>
    </source>
</evidence>
<feature type="domain" description="Dynamin-type G" evidence="14">
    <location>
        <begin position="232"/>
        <end position="509"/>
    </location>
</feature>
<evidence type="ECO:0000259" key="14">
    <source>
        <dbReference type="PROSITE" id="PS51718"/>
    </source>
</evidence>
<dbReference type="STRING" id="401625.A0A0N7L9Z9"/>
<dbReference type="GO" id="GO:0005741">
    <property type="term" value="C:mitochondrial outer membrane"/>
    <property type="evidence" value="ECO:0007669"/>
    <property type="project" value="UniProtKB-SubCell"/>
</dbReference>
<name>A0A0N7L9Z9_9BASI</name>
<keyword evidence="6" id="KW-1133">Transmembrane helix</keyword>
<comment type="catalytic activity">
    <reaction evidence="11">
        <text>GTP + H2O = GDP + phosphate + H(+)</text>
        <dbReference type="Rhea" id="RHEA:19669"/>
        <dbReference type="ChEBI" id="CHEBI:15377"/>
        <dbReference type="ChEBI" id="CHEBI:15378"/>
        <dbReference type="ChEBI" id="CHEBI:37565"/>
        <dbReference type="ChEBI" id="CHEBI:43474"/>
        <dbReference type="ChEBI" id="CHEBI:58189"/>
    </reaction>
</comment>
<dbReference type="GO" id="GO:0003924">
    <property type="term" value="F:GTPase activity"/>
    <property type="evidence" value="ECO:0007669"/>
    <property type="project" value="InterPro"/>
</dbReference>
<feature type="compositionally biased region" description="Polar residues" evidence="13">
    <location>
        <begin position="13"/>
        <end position="29"/>
    </location>
</feature>
<organism evidence="15 16">
    <name type="scientific">Ceraceosorus bombacis</name>
    <dbReference type="NCBI Taxonomy" id="401625"/>
    <lineage>
        <taxon>Eukaryota</taxon>
        <taxon>Fungi</taxon>
        <taxon>Dikarya</taxon>
        <taxon>Basidiomycota</taxon>
        <taxon>Ustilaginomycotina</taxon>
        <taxon>Exobasidiomycetes</taxon>
        <taxon>Ceraceosorales</taxon>
        <taxon>Ceraceosoraceae</taxon>
        <taxon>Ceraceosorus</taxon>
    </lineage>
</organism>
<dbReference type="InterPro" id="IPR045063">
    <property type="entry name" value="Dynamin_N"/>
</dbReference>
<protein>
    <submittedName>
        <fullName evidence="15">Mitofusin 1 GTPase, involved in mitochondrila biogenesis</fullName>
    </submittedName>
</protein>
<keyword evidence="7 12" id="KW-0175">Coiled coil</keyword>
<keyword evidence="5" id="KW-0378">Hydrolase</keyword>
<evidence type="ECO:0000256" key="13">
    <source>
        <dbReference type="SAM" id="MobiDB-lite"/>
    </source>
</evidence>
<feature type="coiled-coil region" evidence="12">
    <location>
        <begin position="895"/>
        <end position="932"/>
    </location>
</feature>
<dbReference type="PANTHER" id="PTHR10465:SF0">
    <property type="entry name" value="SARCALUMENIN"/>
    <property type="match status" value="1"/>
</dbReference>
<evidence type="ECO:0000256" key="8">
    <source>
        <dbReference type="ARBA" id="ARBA00023128"/>
    </source>
</evidence>
<dbReference type="OrthoDB" id="9984778at2759"/>
<keyword evidence="9" id="KW-0342">GTP-binding</keyword>
<dbReference type="AlphaFoldDB" id="A0A0N7L9Z9"/>
<keyword evidence="8" id="KW-0496">Mitochondrion</keyword>
<dbReference type="InterPro" id="IPR027417">
    <property type="entry name" value="P-loop_NTPase"/>
</dbReference>
<dbReference type="InterPro" id="IPR030381">
    <property type="entry name" value="G_DYNAMIN_dom"/>
</dbReference>
<evidence type="ECO:0000256" key="10">
    <source>
        <dbReference type="ARBA" id="ARBA00023136"/>
    </source>
</evidence>
<evidence type="ECO:0000256" key="3">
    <source>
        <dbReference type="ARBA" id="ARBA00022741"/>
    </source>
</evidence>
<dbReference type="PROSITE" id="PS51718">
    <property type="entry name" value="G_DYNAMIN_2"/>
    <property type="match status" value="1"/>
</dbReference>
<evidence type="ECO:0000256" key="5">
    <source>
        <dbReference type="ARBA" id="ARBA00022801"/>
    </source>
</evidence>
<dbReference type="GO" id="GO:0005525">
    <property type="term" value="F:GTP binding"/>
    <property type="evidence" value="ECO:0007669"/>
    <property type="project" value="UniProtKB-KW"/>
</dbReference>
<reference evidence="15 16" key="1">
    <citation type="submission" date="2014-09" db="EMBL/GenBank/DDBJ databases">
        <authorList>
            <person name="Magalhaes I.L.F."/>
            <person name="Oliveira U."/>
            <person name="Santos F.R."/>
            <person name="Vidigal T.H.D.A."/>
            <person name="Brescovit A.D."/>
            <person name="Santos A.J."/>
        </authorList>
    </citation>
    <scope>NUCLEOTIDE SEQUENCE [LARGE SCALE GENOMIC DNA]</scope>
</reference>
<keyword evidence="3" id="KW-0547">Nucleotide-binding</keyword>
<feature type="compositionally biased region" description="Low complexity" evidence="13">
    <location>
        <begin position="144"/>
        <end position="158"/>
    </location>
</feature>
<proteinExistence type="predicted"/>
<evidence type="ECO:0000313" key="15">
    <source>
        <dbReference type="EMBL" id="CEH15194.1"/>
    </source>
</evidence>
<dbReference type="GO" id="GO:0051646">
    <property type="term" value="P:mitochondrion localization"/>
    <property type="evidence" value="ECO:0007669"/>
    <property type="project" value="TreeGrafter"/>
</dbReference>
<dbReference type="Pfam" id="PF00350">
    <property type="entry name" value="Dynamin_N"/>
    <property type="match status" value="1"/>
</dbReference>
<evidence type="ECO:0000256" key="12">
    <source>
        <dbReference type="SAM" id="Coils"/>
    </source>
</evidence>
<dbReference type="FunFam" id="3.40.50.300:FF:000638">
    <property type="entry name" value="Transmembrane GTPase Fzo1, putative"/>
    <property type="match status" value="1"/>
</dbReference>
<keyword evidence="4" id="KW-1000">Mitochondrion outer membrane</keyword>
<evidence type="ECO:0000313" key="16">
    <source>
        <dbReference type="Proteomes" id="UP000054845"/>
    </source>
</evidence>
<evidence type="ECO:0000256" key="1">
    <source>
        <dbReference type="ARBA" id="ARBA00004374"/>
    </source>
</evidence>
<dbReference type="Proteomes" id="UP000054845">
    <property type="component" value="Unassembled WGS sequence"/>
</dbReference>
<dbReference type="PANTHER" id="PTHR10465">
    <property type="entry name" value="TRANSMEMBRANE GTPASE FZO1"/>
    <property type="match status" value="1"/>
</dbReference>
<dbReference type="EMBL" id="CCYA01000258">
    <property type="protein sequence ID" value="CEH15194.1"/>
    <property type="molecule type" value="Genomic_DNA"/>
</dbReference>
<evidence type="ECO:0000256" key="6">
    <source>
        <dbReference type="ARBA" id="ARBA00022989"/>
    </source>
</evidence>
<dbReference type="Gene3D" id="3.40.50.300">
    <property type="entry name" value="P-loop containing nucleotide triphosphate hydrolases"/>
    <property type="match status" value="1"/>
</dbReference>
<evidence type="ECO:0000256" key="7">
    <source>
        <dbReference type="ARBA" id="ARBA00023054"/>
    </source>
</evidence>
<dbReference type="GO" id="GO:0008053">
    <property type="term" value="P:mitochondrial fusion"/>
    <property type="evidence" value="ECO:0007669"/>
    <property type="project" value="TreeGrafter"/>
</dbReference>
<evidence type="ECO:0000256" key="9">
    <source>
        <dbReference type="ARBA" id="ARBA00023134"/>
    </source>
</evidence>
<keyword evidence="2" id="KW-0812">Transmembrane</keyword>
<accession>A0A0N7L9Z9</accession>
<dbReference type="InterPro" id="IPR027094">
    <property type="entry name" value="Mitofusin_fam"/>
</dbReference>
<sequence length="938" mass="103071">MSQQYASIVPSADPTSAEQTGIQPASPQNVIKKLPGEQSSGDAEQERMEKEQAVLLHQRIFADNRDTLIQSIDSTNKVVGQLREWAADHWIIHYPETDRVEGNASSSSSSPNVRRSHSTAPGESLEAGAPQTTAEHPTLHRSYTAAAPHTASAPTTPTRKPLNRSNTLSPGSVDEPKEGEMSVLRLDLKLGATTRNPSALVKTLEKSSIAQLLDGRMSQSQRHLNNLKARISDKQSKVLVTGDLNAGKSTFVNALLRRRVMPTDQQPCTTVFCETLDANESNEGVEEVHMLKNDTPYDRTNESTYTKHTLAEIEKIVADAEELSSEDAPLLKCYCADTRSAKASLLHNGVVDISLIDAPGLNRDSLKTTALFARQEEIDVVVFVVSAENHFTLSAKEFLWNASNDKAYVFIVVNKFDQIRNKDKCKRLVLDQIRQLSPRTYEDAEELVHFVDSSSVFGATPPVTPGEEVKVGNMDEVQGNTEASTSFAALEASLRDFVLQKRSKSKLMPAQTYVLRLLLDLAYVARTNLDIAHVEKTEAQENLNVDRPALKEGEKRHAKLESELEMQEEGIVSGVVQGSRIKLDKALQLISNGQSSEPSLVSLPEWKGLLNVLEYAQQVRTALLESMEASVKNIEDSARGVTIEAVEKIRKMGKDQLPAEAASKENQRVFLPEAMFAKRRNNSRGTAFAGLGLSEDLVEVKLTDLFDLPHYILIVSRKAGLDHLLESASDGKERSLTKQEKENAATAGGLTLSLGAVTLLGGKTLGAKTLIDSVLKFTSLASNGTVRKWTAPVFAVVGSVLVVWYIRDLPNSIPRNAGRSIAYELQHAPIASTRPSTSGLSTTISSPASANANAAATTKEGPTFVEFQTNRTARETRRVLRLVSWEVHEMFRVHLSEVRARVEKEENRLKSAKGAQNEFESMLQKVAGIEERTREVDF</sequence>
<keyword evidence="16" id="KW-1185">Reference proteome</keyword>
<keyword evidence="10" id="KW-0472">Membrane</keyword>
<dbReference type="SUPFAM" id="SSF52540">
    <property type="entry name" value="P-loop containing nucleoside triphosphate hydrolases"/>
    <property type="match status" value="1"/>
</dbReference>
<feature type="region of interest" description="Disordered" evidence="13">
    <location>
        <begin position="1"/>
        <end position="49"/>
    </location>
</feature>
<comment type="subcellular location">
    <subcellularLocation>
        <location evidence="1">Mitochondrion outer membrane</location>
        <topology evidence="1">Multi-pass membrane protein</topology>
    </subcellularLocation>
</comment>
<feature type="region of interest" description="Disordered" evidence="13">
    <location>
        <begin position="100"/>
        <end position="180"/>
    </location>
</feature>
<evidence type="ECO:0000256" key="11">
    <source>
        <dbReference type="ARBA" id="ARBA00048548"/>
    </source>
</evidence>